<name>A0AAD7SA27_9TELE</name>
<evidence type="ECO:0000313" key="1">
    <source>
        <dbReference type="EMBL" id="KAJ8398720.1"/>
    </source>
</evidence>
<dbReference type="Proteomes" id="UP001221898">
    <property type="component" value="Unassembled WGS sequence"/>
</dbReference>
<feature type="non-terminal residue" evidence="1">
    <location>
        <position position="100"/>
    </location>
</feature>
<dbReference type="AlphaFoldDB" id="A0AAD7SA27"/>
<comment type="caution">
    <text evidence="1">The sequence shown here is derived from an EMBL/GenBank/DDBJ whole genome shotgun (WGS) entry which is preliminary data.</text>
</comment>
<gene>
    <name evidence="1" type="ORF">AAFF_G00419170</name>
</gene>
<keyword evidence="2" id="KW-1185">Reference proteome</keyword>
<evidence type="ECO:0000313" key="2">
    <source>
        <dbReference type="Proteomes" id="UP001221898"/>
    </source>
</evidence>
<protein>
    <submittedName>
        <fullName evidence="1">Uncharacterized protein</fullName>
    </submittedName>
</protein>
<organism evidence="1 2">
    <name type="scientific">Aldrovandia affinis</name>
    <dbReference type="NCBI Taxonomy" id="143900"/>
    <lineage>
        <taxon>Eukaryota</taxon>
        <taxon>Metazoa</taxon>
        <taxon>Chordata</taxon>
        <taxon>Craniata</taxon>
        <taxon>Vertebrata</taxon>
        <taxon>Euteleostomi</taxon>
        <taxon>Actinopterygii</taxon>
        <taxon>Neopterygii</taxon>
        <taxon>Teleostei</taxon>
        <taxon>Notacanthiformes</taxon>
        <taxon>Halosauridae</taxon>
        <taxon>Aldrovandia</taxon>
    </lineage>
</organism>
<accession>A0AAD7SA27</accession>
<reference evidence="1" key="1">
    <citation type="journal article" date="2023" name="Science">
        <title>Genome structures resolve the early diversification of teleost fishes.</title>
        <authorList>
            <person name="Parey E."/>
            <person name="Louis A."/>
            <person name="Montfort J."/>
            <person name="Bouchez O."/>
            <person name="Roques C."/>
            <person name="Iampietro C."/>
            <person name="Lluch J."/>
            <person name="Castinel A."/>
            <person name="Donnadieu C."/>
            <person name="Desvignes T."/>
            <person name="Floi Bucao C."/>
            <person name="Jouanno E."/>
            <person name="Wen M."/>
            <person name="Mejri S."/>
            <person name="Dirks R."/>
            <person name="Jansen H."/>
            <person name="Henkel C."/>
            <person name="Chen W.J."/>
            <person name="Zahm M."/>
            <person name="Cabau C."/>
            <person name="Klopp C."/>
            <person name="Thompson A.W."/>
            <person name="Robinson-Rechavi M."/>
            <person name="Braasch I."/>
            <person name="Lecointre G."/>
            <person name="Bobe J."/>
            <person name="Postlethwait J.H."/>
            <person name="Berthelot C."/>
            <person name="Roest Crollius H."/>
            <person name="Guiguen Y."/>
        </authorList>
    </citation>
    <scope>NUCLEOTIDE SEQUENCE</scope>
    <source>
        <strain evidence="1">NC1722</strain>
    </source>
</reference>
<dbReference type="EMBL" id="JAINUG010000088">
    <property type="protein sequence ID" value="KAJ8398720.1"/>
    <property type="molecule type" value="Genomic_DNA"/>
</dbReference>
<sequence length="100" mass="10606">QPAVSHFVIRRHCIKGESNTAWGKAAAGKLLTIRLKGNLSSVHWSSGFDIPTCPPTPLLVPTGTPGPTTAQPRSLTLSSLHLGEGPDLIAWTESRPATED</sequence>
<proteinExistence type="predicted"/>